<gene>
    <name evidence="8" type="ORF">ABC974_16035</name>
</gene>
<reference evidence="8 9" key="1">
    <citation type="submission" date="2024-05" db="EMBL/GenBank/DDBJ databases">
        <authorList>
            <person name="Liu Q."/>
            <person name="Xin Y.-H."/>
        </authorList>
    </citation>
    <scope>NUCLEOTIDE SEQUENCE [LARGE SCALE GENOMIC DNA]</scope>
    <source>
        <strain evidence="8 9">CGMCC 1.10181</strain>
    </source>
</reference>
<dbReference type="SUPFAM" id="SSF53448">
    <property type="entry name" value="Nucleotide-diphospho-sugar transferases"/>
    <property type="match status" value="1"/>
</dbReference>
<evidence type="ECO:0000259" key="7">
    <source>
        <dbReference type="Pfam" id="PF00535"/>
    </source>
</evidence>
<keyword evidence="3 8" id="KW-0328">Glycosyltransferase</keyword>
<keyword evidence="4 8" id="KW-0808">Transferase</keyword>
<dbReference type="Pfam" id="PF00535">
    <property type="entry name" value="Glycos_transf_2"/>
    <property type="match status" value="1"/>
</dbReference>
<dbReference type="PANTHER" id="PTHR43646">
    <property type="entry name" value="GLYCOSYLTRANSFERASE"/>
    <property type="match status" value="1"/>
</dbReference>
<evidence type="ECO:0000256" key="2">
    <source>
        <dbReference type="ARBA" id="ARBA00022475"/>
    </source>
</evidence>
<sequence length="300" mass="33772">MLLETGFSHAWHSPWEPAHGDVDRRPDCNWTVLLPFFNERLYLDDTLASLAAQDQPLRLILIDNGSTDGSSEIATAACRRLGLRFTLIREHAPGKVHALAAGLDLVRTPYVATCDADTWYPADYLAQAGKLLEPESSAAAGAYFVPRGALPRQHAAAAWHIVIAALLLPRQCHTGGAGQVFRTASLRESGGFDAARWNYVLEDHEIMHRVVKTGSLEYGPGFWCTPSHRDRDRDSIRWTLVERILYHVTPSRWRDRFFYDFLGPRLRARRLTSERMRERQFQNAGQNGLSDDTAPYSVCG</sequence>
<dbReference type="InterPro" id="IPR001173">
    <property type="entry name" value="Glyco_trans_2-like"/>
</dbReference>
<keyword evidence="9" id="KW-1185">Reference proteome</keyword>
<feature type="domain" description="Glycosyltransferase 2-like" evidence="7">
    <location>
        <begin position="31"/>
        <end position="147"/>
    </location>
</feature>
<dbReference type="EC" id="2.4.-.-" evidence="8"/>
<name>A0ABU9Y5R9_9SPHN</name>
<keyword evidence="2" id="KW-1003">Cell membrane</keyword>
<evidence type="ECO:0000256" key="5">
    <source>
        <dbReference type="ARBA" id="ARBA00023136"/>
    </source>
</evidence>
<evidence type="ECO:0000256" key="4">
    <source>
        <dbReference type="ARBA" id="ARBA00022679"/>
    </source>
</evidence>
<evidence type="ECO:0000256" key="3">
    <source>
        <dbReference type="ARBA" id="ARBA00022676"/>
    </source>
</evidence>
<evidence type="ECO:0000313" key="9">
    <source>
        <dbReference type="Proteomes" id="UP001419910"/>
    </source>
</evidence>
<dbReference type="EMBL" id="JBDIME010000014">
    <property type="protein sequence ID" value="MEN2791145.1"/>
    <property type="molecule type" value="Genomic_DNA"/>
</dbReference>
<evidence type="ECO:0000256" key="1">
    <source>
        <dbReference type="ARBA" id="ARBA00004236"/>
    </source>
</evidence>
<dbReference type="CDD" id="cd00761">
    <property type="entry name" value="Glyco_tranf_GTA_type"/>
    <property type="match status" value="1"/>
</dbReference>
<feature type="region of interest" description="Disordered" evidence="6">
    <location>
        <begin position="277"/>
        <end position="300"/>
    </location>
</feature>
<proteinExistence type="predicted"/>
<dbReference type="InterPro" id="IPR029044">
    <property type="entry name" value="Nucleotide-diphossugar_trans"/>
</dbReference>
<comment type="subcellular location">
    <subcellularLocation>
        <location evidence="1">Cell membrane</location>
    </subcellularLocation>
</comment>
<feature type="compositionally biased region" description="Polar residues" evidence="6">
    <location>
        <begin position="281"/>
        <end position="290"/>
    </location>
</feature>
<accession>A0ABU9Y5R9</accession>
<evidence type="ECO:0000256" key="6">
    <source>
        <dbReference type="SAM" id="MobiDB-lite"/>
    </source>
</evidence>
<dbReference type="RefSeq" id="WP_343888939.1">
    <property type="nucleotide sequence ID" value="NZ_BAAAEH010000014.1"/>
</dbReference>
<comment type="caution">
    <text evidence="8">The sequence shown here is derived from an EMBL/GenBank/DDBJ whole genome shotgun (WGS) entry which is preliminary data.</text>
</comment>
<protein>
    <submittedName>
        <fullName evidence="8">Glycosyltransferase family A protein</fullName>
        <ecNumber evidence="8">2.4.-.-</ecNumber>
    </submittedName>
</protein>
<organism evidence="8 9">
    <name type="scientific">Sphingomonas oligophenolica</name>
    <dbReference type="NCBI Taxonomy" id="301154"/>
    <lineage>
        <taxon>Bacteria</taxon>
        <taxon>Pseudomonadati</taxon>
        <taxon>Pseudomonadota</taxon>
        <taxon>Alphaproteobacteria</taxon>
        <taxon>Sphingomonadales</taxon>
        <taxon>Sphingomonadaceae</taxon>
        <taxon>Sphingomonas</taxon>
    </lineage>
</organism>
<dbReference type="Gene3D" id="3.90.550.10">
    <property type="entry name" value="Spore Coat Polysaccharide Biosynthesis Protein SpsA, Chain A"/>
    <property type="match status" value="1"/>
</dbReference>
<keyword evidence="5" id="KW-0472">Membrane</keyword>
<dbReference type="PANTHER" id="PTHR43646:SF2">
    <property type="entry name" value="GLYCOSYLTRANSFERASE 2-LIKE DOMAIN-CONTAINING PROTEIN"/>
    <property type="match status" value="1"/>
</dbReference>
<dbReference type="GO" id="GO:0016757">
    <property type="term" value="F:glycosyltransferase activity"/>
    <property type="evidence" value="ECO:0007669"/>
    <property type="project" value="UniProtKB-KW"/>
</dbReference>
<dbReference type="Proteomes" id="UP001419910">
    <property type="component" value="Unassembled WGS sequence"/>
</dbReference>
<evidence type="ECO:0000313" key="8">
    <source>
        <dbReference type="EMBL" id="MEN2791145.1"/>
    </source>
</evidence>